<dbReference type="OMA" id="EYEDNDH"/>
<keyword evidence="4 7" id="KW-0863">Zinc-finger</keyword>
<dbReference type="Gene3D" id="3.30.40.10">
    <property type="entry name" value="Zinc/RING finger domain, C3HC4 (zinc finger)"/>
    <property type="match status" value="1"/>
</dbReference>
<keyword evidence="3" id="KW-0479">Metal-binding</keyword>
<dbReference type="InterPro" id="IPR001841">
    <property type="entry name" value="Znf_RING"/>
</dbReference>
<feature type="transmembrane region" description="Helical" evidence="8">
    <location>
        <begin position="21"/>
        <end position="42"/>
    </location>
</feature>
<dbReference type="SUPFAM" id="SSF57850">
    <property type="entry name" value="RING/U-box"/>
    <property type="match status" value="1"/>
</dbReference>
<evidence type="ECO:0000256" key="2">
    <source>
        <dbReference type="ARBA" id="ARBA00012483"/>
    </source>
</evidence>
<keyword evidence="8" id="KW-1133">Transmembrane helix</keyword>
<evidence type="ECO:0000256" key="3">
    <source>
        <dbReference type="ARBA" id="ARBA00022723"/>
    </source>
</evidence>
<dbReference type="EnsemblPlants" id="AET6Gv20301900.2">
    <property type="protein sequence ID" value="AET6Gv20301900.2"/>
    <property type="gene ID" value="AET6Gv20301900"/>
</dbReference>
<dbReference type="InterPro" id="IPR053238">
    <property type="entry name" value="RING-H2_zinc_finger"/>
</dbReference>
<dbReference type="STRING" id="200361.A0A453NAZ9"/>
<dbReference type="Proteomes" id="UP000015105">
    <property type="component" value="Chromosome 6D"/>
</dbReference>
<reference evidence="10" key="4">
    <citation type="submission" date="2019-03" db="UniProtKB">
        <authorList>
            <consortium name="EnsemblPlants"/>
        </authorList>
    </citation>
    <scope>IDENTIFICATION</scope>
</reference>
<dbReference type="GeneID" id="109741261"/>
<comment type="catalytic activity">
    <reaction evidence="1">
        <text>S-ubiquitinyl-[E2 ubiquitin-conjugating enzyme]-L-cysteine + [acceptor protein]-L-lysine = [E2 ubiquitin-conjugating enzyme]-L-cysteine + N(6)-ubiquitinyl-[acceptor protein]-L-lysine.</text>
        <dbReference type="EC" id="2.3.2.27"/>
    </reaction>
</comment>
<evidence type="ECO:0000256" key="5">
    <source>
        <dbReference type="ARBA" id="ARBA00022833"/>
    </source>
</evidence>
<evidence type="ECO:0000256" key="6">
    <source>
        <dbReference type="ARBA" id="ARBA00024209"/>
    </source>
</evidence>
<dbReference type="PROSITE" id="PS50089">
    <property type="entry name" value="ZF_RING_2"/>
    <property type="match status" value="1"/>
</dbReference>
<name>A0A453NAZ9_AEGTS</name>
<reference evidence="10" key="5">
    <citation type="journal article" date="2021" name="G3 (Bethesda)">
        <title>Aegilops tauschii genome assembly Aet v5.0 features greater sequence contiguity and improved annotation.</title>
        <authorList>
            <person name="Wang L."/>
            <person name="Zhu T."/>
            <person name="Rodriguez J.C."/>
            <person name="Deal K.R."/>
            <person name="Dubcovsky J."/>
            <person name="McGuire P.E."/>
            <person name="Lux T."/>
            <person name="Spannagl M."/>
            <person name="Mayer K.F.X."/>
            <person name="Baldrich P."/>
            <person name="Meyers B.C."/>
            <person name="Huo N."/>
            <person name="Gu Y.Q."/>
            <person name="Zhou H."/>
            <person name="Devos K.M."/>
            <person name="Bennetzen J.L."/>
            <person name="Unver T."/>
            <person name="Budak H."/>
            <person name="Gulick P.J."/>
            <person name="Galiba G."/>
            <person name="Kalapos B."/>
            <person name="Nelson D.R."/>
            <person name="Li P."/>
            <person name="You F.M."/>
            <person name="Luo M.C."/>
            <person name="Dvorak J."/>
        </authorList>
    </citation>
    <scope>NUCLEOTIDE SEQUENCE [LARGE SCALE GENOMIC DNA]</scope>
    <source>
        <strain evidence="10">cv. AL8/78</strain>
    </source>
</reference>
<dbReference type="PANTHER" id="PTHR14155">
    <property type="entry name" value="RING FINGER DOMAIN-CONTAINING"/>
    <property type="match status" value="1"/>
</dbReference>
<reference evidence="11" key="1">
    <citation type="journal article" date="2014" name="Science">
        <title>Ancient hybridizations among the ancestral genomes of bread wheat.</title>
        <authorList>
            <consortium name="International Wheat Genome Sequencing Consortium,"/>
            <person name="Marcussen T."/>
            <person name="Sandve S.R."/>
            <person name="Heier L."/>
            <person name="Spannagl M."/>
            <person name="Pfeifer M."/>
            <person name="Jakobsen K.S."/>
            <person name="Wulff B.B."/>
            <person name="Steuernagel B."/>
            <person name="Mayer K.F."/>
            <person name="Olsen O.A."/>
        </authorList>
    </citation>
    <scope>NUCLEOTIDE SEQUENCE [LARGE SCALE GENOMIC DNA]</scope>
    <source>
        <strain evidence="11">cv. AL8/78</strain>
    </source>
</reference>
<reference evidence="10" key="3">
    <citation type="journal article" date="2017" name="Nature">
        <title>Genome sequence of the progenitor of the wheat D genome Aegilops tauschii.</title>
        <authorList>
            <person name="Luo M.C."/>
            <person name="Gu Y.Q."/>
            <person name="Puiu D."/>
            <person name="Wang H."/>
            <person name="Twardziok S.O."/>
            <person name="Deal K.R."/>
            <person name="Huo N."/>
            <person name="Zhu T."/>
            <person name="Wang L."/>
            <person name="Wang Y."/>
            <person name="McGuire P.E."/>
            <person name="Liu S."/>
            <person name="Long H."/>
            <person name="Ramasamy R.K."/>
            <person name="Rodriguez J.C."/>
            <person name="Van S.L."/>
            <person name="Yuan L."/>
            <person name="Wang Z."/>
            <person name="Xia Z."/>
            <person name="Xiao L."/>
            <person name="Anderson O.D."/>
            <person name="Ouyang S."/>
            <person name="Liang Y."/>
            <person name="Zimin A.V."/>
            <person name="Pertea G."/>
            <person name="Qi P."/>
            <person name="Bennetzen J.L."/>
            <person name="Dai X."/>
            <person name="Dawson M.W."/>
            <person name="Muller H.G."/>
            <person name="Kugler K."/>
            <person name="Rivarola-Duarte L."/>
            <person name="Spannagl M."/>
            <person name="Mayer K.F.X."/>
            <person name="Lu F.H."/>
            <person name="Bevan M.W."/>
            <person name="Leroy P."/>
            <person name="Li P."/>
            <person name="You F.M."/>
            <person name="Sun Q."/>
            <person name="Liu Z."/>
            <person name="Lyons E."/>
            <person name="Wicker T."/>
            <person name="Salzberg S.L."/>
            <person name="Devos K.M."/>
            <person name="Dvorak J."/>
        </authorList>
    </citation>
    <scope>NUCLEOTIDE SEQUENCE [LARGE SCALE GENOMIC DNA]</scope>
    <source>
        <strain evidence="10">cv. AL8/78</strain>
    </source>
</reference>
<evidence type="ECO:0000313" key="11">
    <source>
        <dbReference type="Proteomes" id="UP000015105"/>
    </source>
</evidence>
<dbReference type="Gramene" id="AET6Gv20301900.2">
    <property type="protein sequence ID" value="AET6Gv20301900.2"/>
    <property type="gene ID" value="AET6Gv20301900"/>
</dbReference>
<evidence type="ECO:0000259" key="9">
    <source>
        <dbReference type="PROSITE" id="PS50089"/>
    </source>
</evidence>
<dbReference type="RefSeq" id="XP_020155927.1">
    <property type="nucleotide sequence ID" value="XM_020300338.1"/>
</dbReference>
<dbReference type="CDD" id="cd16461">
    <property type="entry name" value="RING-H2_EL5-like"/>
    <property type="match status" value="1"/>
</dbReference>
<evidence type="ECO:0000256" key="7">
    <source>
        <dbReference type="PROSITE-ProRule" id="PRU00175"/>
    </source>
</evidence>
<evidence type="ECO:0000256" key="1">
    <source>
        <dbReference type="ARBA" id="ARBA00000900"/>
    </source>
</evidence>
<dbReference type="KEGG" id="ats:109741261"/>
<reference evidence="11" key="2">
    <citation type="journal article" date="2017" name="Nat. Plants">
        <title>The Aegilops tauschii genome reveals multiple impacts of transposons.</title>
        <authorList>
            <person name="Zhao G."/>
            <person name="Zou C."/>
            <person name="Li K."/>
            <person name="Wang K."/>
            <person name="Li T."/>
            <person name="Gao L."/>
            <person name="Zhang X."/>
            <person name="Wang H."/>
            <person name="Yang Z."/>
            <person name="Liu X."/>
            <person name="Jiang W."/>
            <person name="Mao L."/>
            <person name="Kong X."/>
            <person name="Jiao Y."/>
            <person name="Jia J."/>
        </authorList>
    </citation>
    <scope>NUCLEOTIDE SEQUENCE [LARGE SCALE GENOMIC DNA]</scope>
    <source>
        <strain evidence="11">cv. AL8/78</strain>
    </source>
</reference>
<dbReference type="GO" id="GO:0061630">
    <property type="term" value="F:ubiquitin protein ligase activity"/>
    <property type="evidence" value="ECO:0007669"/>
    <property type="project" value="UniProtKB-EC"/>
</dbReference>
<organism evidence="10 11">
    <name type="scientific">Aegilops tauschii subsp. strangulata</name>
    <name type="common">Goatgrass</name>
    <dbReference type="NCBI Taxonomy" id="200361"/>
    <lineage>
        <taxon>Eukaryota</taxon>
        <taxon>Viridiplantae</taxon>
        <taxon>Streptophyta</taxon>
        <taxon>Embryophyta</taxon>
        <taxon>Tracheophyta</taxon>
        <taxon>Spermatophyta</taxon>
        <taxon>Magnoliopsida</taxon>
        <taxon>Liliopsida</taxon>
        <taxon>Poales</taxon>
        <taxon>Poaceae</taxon>
        <taxon>BOP clade</taxon>
        <taxon>Pooideae</taxon>
        <taxon>Triticodae</taxon>
        <taxon>Triticeae</taxon>
        <taxon>Triticinae</taxon>
        <taxon>Aegilops</taxon>
    </lineage>
</organism>
<dbReference type="SMART" id="SM00184">
    <property type="entry name" value="RING"/>
    <property type="match status" value="1"/>
</dbReference>
<evidence type="ECO:0000313" key="10">
    <source>
        <dbReference type="EnsemblPlants" id="AET6Gv20301900.2"/>
    </source>
</evidence>
<protein>
    <recommendedName>
        <fullName evidence="2">RING-type E3 ubiquitin transferase</fullName>
        <ecNumber evidence="2">2.3.2.27</ecNumber>
    </recommendedName>
</protein>
<dbReference type="FunFam" id="3.30.40.10:FF:000672">
    <property type="entry name" value="E3 ubiquitin-protein ligase ATL41"/>
    <property type="match status" value="1"/>
</dbReference>
<accession>A0A453NAZ9</accession>
<dbReference type="Pfam" id="PF13639">
    <property type="entry name" value="zf-RING_2"/>
    <property type="match status" value="1"/>
</dbReference>
<feature type="transmembrane region" description="Helical" evidence="8">
    <location>
        <begin position="48"/>
        <end position="66"/>
    </location>
</feature>
<keyword evidence="8" id="KW-0472">Membrane</keyword>
<dbReference type="OrthoDB" id="8062037at2759"/>
<dbReference type="InterPro" id="IPR013083">
    <property type="entry name" value="Znf_RING/FYVE/PHD"/>
</dbReference>
<dbReference type="PANTHER" id="PTHR14155:SF629">
    <property type="entry name" value="RING-TYPE DOMAIN-CONTAINING PROTEIN"/>
    <property type="match status" value="1"/>
</dbReference>
<feature type="domain" description="RING-type" evidence="9">
    <location>
        <begin position="128"/>
        <end position="170"/>
    </location>
</feature>
<keyword evidence="8" id="KW-0812">Transmembrane</keyword>
<comment type="similarity">
    <text evidence="6">Belongs to the RING-type zinc finger family. ATL subfamily.</text>
</comment>
<proteinExistence type="inferred from homology"/>
<keyword evidence="5" id="KW-0862">Zinc</keyword>
<dbReference type="AlphaFoldDB" id="A0A453NAZ9"/>
<dbReference type="EC" id="2.3.2.27" evidence="2"/>
<evidence type="ECO:0000256" key="8">
    <source>
        <dbReference type="SAM" id="Phobius"/>
    </source>
</evidence>
<sequence>MSSLFARLPACFRGDGNGGRGACYGVTASFVSVLVFCVLVATASVWKAFLFAGLALAAFGLVACLAPESGRRGAEREVAAGVPWVAACRTGLGKAATESLPTFAYTSRGAEAGGAGLDLECGGSGQPCSVCLEDLEDGEMVRQLPACKHLFHVECIDKWLHSHTTCPVCRCDLSPPRTVTAKVAAVEMEPPADDALPPV</sequence>
<evidence type="ECO:0000256" key="4">
    <source>
        <dbReference type="ARBA" id="ARBA00022771"/>
    </source>
</evidence>
<dbReference type="GO" id="GO:0008270">
    <property type="term" value="F:zinc ion binding"/>
    <property type="evidence" value="ECO:0007669"/>
    <property type="project" value="UniProtKB-KW"/>
</dbReference>
<keyword evidence="11" id="KW-1185">Reference proteome</keyword>